<dbReference type="CDD" id="cd12171">
    <property type="entry name" value="2-Hacid_dh_10"/>
    <property type="match status" value="1"/>
</dbReference>
<organism evidence="7 8">
    <name type="scientific">Enterocloster bolteae</name>
    <dbReference type="NCBI Taxonomy" id="208479"/>
    <lineage>
        <taxon>Bacteria</taxon>
        <taxon>Bacillati</taxon>
        <taxon>Bacillota</taxon>
        <taxon>Clostridia</taxon>
        <taxon>Lachnospirales</taxon>
        <taxon>Lachnospiraceae</taxon>
        <taxon>Enterocloster</taxon>
    </lineage>
</organism>
<dbReference type="EMBL" id="QRZM01000007">
    <property type="protein sequence ID" value="RGV74537.1"/>
    <property type="molecule type" value="Genomic_DNA"/>
</dbReference>
<dbReference type="SUPFAM" id="SSF52283">
    <property type="entry name" value="Formate/glycerate dehydrogenase catalytic domain-like"/>
    <property type="match status" value="1"/>
</dbReference>
<dbReference type="PANTHER" id="PTHR42789">
    <property type="entry name" value="D-ISOMER SPECIFIC 2-HYDROXYACID DEHYDROGENASE FAMILY PROTEIN (AFU_ORTHOLOGUE AFUA_6G10090)"/>
    <property type="match status" value="1"/>
</dbReference>
<sequence length="352" mass="38143">MSKRKVIMLTDSSLTYPKVMSPDAQAVLKRLEAYGAETVYVQDQKDWDRSMFVEYASKVEKTGPEPFEVNPEFLKEAEEAEVIIANFAPVGSAVIKAGKNLKMIGVTRSGAENINIGAATEQGVKVAVAPGRLADPVSDYTVGLILAESRNIARMSITDHGGEWMTDAPNSSYIKSLKGATVGLVGYGIIGQRVAAKLQAFGCSIIAYDPFCRPEVFKDTNCRSVSLDELMKTSDYISIHARLTKDTQGLVTREHINMMKPTAFFINTARAGLVDEDALVDALAEHRIGGAGLDVFSVEPIPQGHPILGLDNVTLTPHRAGNCSNLAAISLDIIVEDIERYFKGEPLAHAKN</sequence>
<proteinExistence type="inferred from homology"/>
<dbReference type="GO" id="GO:0016616">
    <property type="term" value="F:oxidoreductase activity, acting on the CH-OH group of donors, NAD or NADP as acceptor"/>
    <property type="evidence" value="ECO:0007669"/>
    <property type="project" value="InterPro"/>
</dbReference>
<feature type="domain" description="D-isomer specific 2-hydroxyacid dehydrogenase catalytic" evidence="5">
    <location>
        <begin position="72"/>
        <end position="350"/>
    </location>
</feature>
<evidence type="ECO:0000256" key="3">
    <source>
        <dbReference type="ARBA" id="ARBA00023027"/>
    </source>
</evidence>
<name>A0A412Z3H8_9FIRM</name>
<dbReference type="InterPro" id="IPR036291">
    <property type="entry name" value="NAD(P)-bd_dom_sf"/>
</dbReference>
<accession>A0A412Z3H8</accession>
<evidence type="ECO:0000259" key="6">
    <source>
        <dbReference type="Pfam" id="PF02826"/>
    </source>
</evidence>
<reference evidence="7 8" key="1">
    <citation type="submission" date="2018-08" db="EMBL/GenBank/DDBJ databases">
        <title>A genome reference for cultivated species of the human gut microbiota.</title>
        <authorList>
            <person name="Zou Y."/>
            <person name="Xue W."/>
            <person name="Luo G."/>
        </authorList>
    </citation>
    <scope>NUCLEOTIDE SEQUENCE [LARGE SCALE GENOMIC DNA]</scope>
    <source>
        <strain evidence="7 8">AF14-18</strain>
    </source>
</reference>
<evidence type="ECO:0000256" key="4">
    <source>
        <dbReference type="RuleBase" id="RU003719"/>
    </source>
</evidence>
<dbReference type="RefSeq" id="WP_054354425.1">
    <property type="nucleotide sequence ID" value="NZ_CAUFHZ010000027.1"/>
</dbReference>
<comment type="similarity">
    <text evidence="1 4">Belongs to the D-isomer specific 2-hydroxyacid dehydrogenase family.</text>
</comment>
<gene>
    <name evidence="7" type="ORF">DWW02_17930</name>
</gene>
<dbReference type="FunFam" id="3.40.50.720:FF:000203">
    <property type="entry name" value="D-3-phosphoglycerate dehydrogenase (SerA)"/>
    <property type="match status" value="1"/>
</dbReference>
<comment type="caution">
    <text evidence="7">The sequence shown here is derived from an EMBL/GenBank/DDBJ whole genome shotgun (WGS) entry which is preliminary data.</text>
</comment>
<dbReference type="SUPFAM" id="SSF51735">
    <property type="entry name" value="NAD(P)-binding Rossmann-fold domains"/>
    <property type="match status" value="1"/>
</dbReference>
<evidence type="ECO:0000256" key="2">
    <source>
        <dbReference type="ARBA" id="ARBA00023002"/>
    </source>
</evidence>
<protein>
    <submittedName>
        <fullName evidence="7">Hydroxyacid dehydrogenase</fullName>
    </submittedName>
</protein>
<dbReference type="Gene3D" id="3.40.50.720">
    <property type="entry name" value="NAD(P)-binding Rossmann-like Domain"/>
    <property type="match status" value="2"/>
</dbReference>
<dbReference type="Pfam" id="PF02826">
    <property type="entry name" value="2-Hacid_dh_C"/>
    <property type="match status" value="1"/>
</dbReference>
<dbReference type="PANTHER" id="PTHR42789:SF1">
    <property type="entry name" value="D-ISOMER SPECIFIC 2-HYDROXYACID DEHYDROGENASE FAMILY PROTEIN (AFU_ORTHOLOGUE AFUA_6G10090)"/>
    <property type="match status" value="1"/>
</dbReference>
<feature type="domain" description="D-isomer specific 2-hydroxyacid dehydrogenase NAD-binding" evidence="6">
    <location>
        <begin position="142"/>
        <end position="320"/>
    </location>
</feature>
<dbReference type="GO" id="GO:0051287">
    <property type="term" value="F:NAD binding"/>
    <property type="evidence" value="ECO:0007669"/>
    <property type="project" value="InterPro"/>
</dbReference>
<dbReference type="InterPro" id="IPR006140">
    <property type="entry name" value="D-isomer_DH_NAD-bd"/>
</dbReference>
<dbReference type="InterPro" id="IPR006139">
    <property type="entry name" value="D-isomer_2_OHA_DH_cat_dom"/>
</dbReference>
<dbReference type="InterPro" id="IPR050857">
    <property type="entry name" value="D-2-hydroxyacid_DH"/>
</dbReference>
<keyword evidence="3" id="KW-0520">NAD</keyword>
<evidence type="ECO:0000313" key="7">
    <source>
        <dbReference type="EMBL" id="RGV74537.1"/>
    </source>
</evidence>
<evidence type="ECO:0000259" key="5">
    <source>
        <dbReference type="Pfam" id="PF00389"/>
    </source>
</evidence>
<dbReference type="AlphaFoldDB" id="A0A412Z3H8"/>
<dbReference type="Proteomes" id="UP000284543">
    <property type="component" value="Unassembled WGS sequence"/>
</dbReference>
<dbReference type="Pfam" id="PF00389">
    <property type="entry name" value="2-Hacid_dh"/>
    <property type="match status" value="1"/>
</dbReference>
<keyword evidence="2 4" id="KW-0560">Oxidoreductase</keyword>
<evidence type="ECO:0000256" key="1">
    <source>
        <dbReference type="ARBA" id="ARBA00005854"/>
    </source>
</evidence>
<evidence type="ECO:0000313" key="8">
    <source>
        <dbReference type="Proteomes" id="UP000284543"/>
    </source>
</evidence>